<feature type="domain" description="HTH araC/xylS-type" evidence="5">
    <location>
        <begin position="238"/>
        <end position="344"/>
    </location>
</feature>
<dbReference type="InterPro" id="IPR018062">
    <property type="entry name" value="HTH_AraC-typ_CS"/>
</dbReference>
<evidence type="ECO:0000256" key="3">
    <source>
        <dbReference type="ARBA" id="ARBA00023163"/>
    </source>
</evidence>
<dbReference type="GO" id="GO:0003700">
    <property type="term" value="F:DNA-binding transcription factor activity"/>
    <property type="evidence" value="ECO:0007669"/>
    <property type="project" value="InterPro"/>
</dbReference>
<evidence type="ECO:0000256" key="4">
    <source>
        <dbReference type="SAM" id="Phobius"/>
    </source>
</evidence>
<dbReference type="GO" id="GO:0043565">
    <property type="term" value="F:sequence-specific DNA binding"/>
    <property type="evidence" value="ECO:0007669"/>
    <property type="project" value="InterPro"/>
</dbReference>
<dbReference type="Proteomes" id="UP000317839">
    <property type="component" value="Unassembled WGS sequence"/>
</dbReference>
<keyword evidence="4" id="KW-0472">Membrane</keyword>
<name>A0A545T4P3_9GAMM</name>
<feature type="transmembrane region" description="Helical" evidence="4">
    <location>
        <begin position="6"/>
        <end position="26"/>
    </location>
</feature>
<feature type="transmembrane region" description="Helical" evidence="4">
    <location>
        <begin position="94"/>
        <end position="116"/>
    </location>
</feature>
<dbReference type="RefSeq" id="WP_142943529.1">
    <property type="nucleotide sequence ID" value="NZ_VIKR01000005.1"/>
</dbReference>
<evidence type="ECO:0000259" key="5">
    <source>
        <dbReference type="PROSITE" id="PS01124"/>
    </source>
</evidence>
<keyword evidence="4" id="KW-0812">Transmembrane</keyword>
<dbReference type="OrthoDB" id="345413at2"/>
<dbReference type="PANTHER" id="PTHR43280:SF2">
    <property type="entry name" value="HTH-TYPE TRANSCRIPTIONAL REGULATOR EXSA"/>
    <property type="match status" value="1"/>
</dbReference>
<dbReference type="PROSITE" id="PS01124">
    <property type="entry name" value="HTH_ARAC_FAMILY_2"/>
    <property type="match status" value="1"/>
</dbReference>
<evidence type="ECO:0000313" key="7">
    <source>
        <dbReference type="Proteomes" id="UP000317839"/>
    </source>
</evidence>
<gene>
    <name evidence="6" type="ORF">FLL45_18440</name>
</gene>
<feature type="transmembrane region" description="Helical" evidence="4">
    <location>
        <begin position="62"/>
        <end position="82"/>
    </location>
</feature>
<evidence type="ECO:0000256" key="2">
    <source>
        <dbReference type="ARBA" id="ARBA00023125"/>
    </source>
</evidence>
<dbReference type="InterPro" id="IPR009057">
    <property type="entry name" value="Homeodomain-like_sf"/>
</dbReference>
<keyword evidence="3" id="KW-0804">Transcription</keyword>
<dbReference type="PROSITE" id="PS00041">
    <property type="entry name" value="HTH_ARAC_FAMILY_1"/>
    <property type="match status" value="1"/>
</dbReference>
<dbReference type="PANTHER" id="PTHR43280">
    <property type="entry name" value="ARAC-FAMILY TRANSCRIPTIONAL REGULATOR"/>
    <property type="match status" value="1"/>
</dbReference>
<keyword evidence="7" id="KW-1185">Reference proteome</keyword>
<organism evidence="6 7">
    <name type="scientific">Aliikangiella marina</name>
    <dbReference type="NCBI Taxonomy" id="1712262"/>
    <lineage>
        <taxon>Bacteria</taxon>
        <taxon>Pseudomonadati</taxon>
        <taxon>Pseudomonadota</taxon>
        <taxon>Gammaproteobacteria</taxon>
        <taxon>Oceanospirillales</taxon>
        <taxon>Pleioneaceae</taxon>
        <taxon>Aliikangiella</taxon>
    </lineage>
</organism>
<dbReference type="AlphaFoldDB" id="A0A545T4P3"/>
<sequence>MLEIQPITILQIVFFVQVCFGAILIANQSRYQGLRNLLLLTATLLVFNVLEENNITRSIHLVTPIFSLLTGPLFFWFVHRLVKPSVQLTSRRIIHVLPALLCLPFTHWVQVILFLGTFSQISYMVFSIKLIRSYHYATANLTADSHAYRIDWLRKLLVVAVTIGVIDLVRLNLQPILALDFAIKWYFATQTGYLIMFSWMIYKSINQPELFEAWQDKTVWSPDGNLTVQDEGETAQAQSIFKWLDSKVINEHLYRLPRLTLRQLAIEVDMNEKDLSWAINCGGGVTFSDYINRLRINEVQAKIVEKPNANFLDLALAAGFNSKSTFNAVFKQQTGLTPTQYSESVARN</sequence>
<proteinExistence type="predicted"/>
<protein>
    <submittedName>
        <fullName evidence="6">Helix-turn-helix transcriptional regulator</fullName>
    </submittedName>
</protein>
<dbReference type="Gene3D" id="1.10.10.60">
    <property type="entry name" value="Homeodomain-like"/>
    <property type="match status" value="2"/>
</dbReference>
<accession>A0A545T4P3</accession>
<keyword evidence="1" id="KW-0805">Transcription regulation</keyword>
<dbReference type="SUPFAM" id="SSF46689">
    <property type="entry name" value="Homeodomain-like"/>
    <property type="match status" value="1"/>
</dbReference>
<keyword evidence="4" id="KW-1133">Transmembrane helix</keyword>
<keyword evidence="2" id="KW-0238">DNA-binding</keyword>
<evidence type="ECO:0000256" key="1">
    <source>
        <dbReference type="ARBA" id="ARBA00023015"/>
    </source>
</evidence>
<dbReference type="Pfam" id="PF12833">
    <property type="entry name" value="HTH_18"/>
    <property type="match status" value="1"/>
</dbReference>
<reference evidence="6 7" key="1">
    <citation type="submission" date="2019-06" db="EMBL/GenBank/DDBJ databases">
        <title>Draft genome of Aliikangiella marina GYP-15.</title>
        <authorList>
            <person name="Wang G."/>
        </authorList>
    </citation>
    <scope>NUCLEOTIDE SEQUENCE [LARGE SCALE GENOMIC DNA]</scope>
    <source>
        <strain evidence="6 7">GYP-15</strain>
    </source>
</reference>
<dbReference type="EMBL" id="VIKR01000005">
    <property type="protein sequence ID" value="TQV72199.1"/>
    <property type="molecule type" value="Genomic_DNA"/>
</dbReference>
<dbReference type="InterPro" id="IPR018060">
    <property type="entry name" value="HTH_AraC"/>
</dbReference>
<evidence type="ECO:0000313" key="6">
    <source>
        <dbReference type="EMBL" id="TQV72199.1"/>
    </source>
</evidence>
<comment type="caution">
    <text evidence="6">The sequence shown here is derived from an EMBL/GenBank/DDBJ whole genome shotgun (WGS) entry which is preliminary data.</text>
</comment>
<feature type="transmembrane region" description="Helical" evidence="4">
    <location>
        <begin position="33"/>
        <end position="50"/>
    </location>
</feature>
<dbReference type="SMART" id="SM00342">
    <property type="entry name" value="HTH_ARAC"/>
    <property type="match status" value="1"/>
</dbReference>